<dbReference type="EMBL" id="JAPFQO010000002">
    <property type="protein sequence ID" value="MCX2739267.1"/>
    <property type="molecule type" value="Genomic_DNA"/>
</dbReference>
<keyword evidence="1" id="KW-1133">Transmembrane helix</keyword>
<keyword evidence="3" id="KW-1185">Reference proteome</keyword>
<keyword evidence="1" id="KW-0472">Membrane</keyword>
<sequence>MIYMHQFIPKNAWPKLQQLQQWGQLRQEQMSQAYYITKDTVLQYLRHQIERGNWREVQDVLKGKPMTSTGKFLYYELRDRVIGKLIMRLGLRKIIAVGLAVILLPIILAQAAGELIKRVKR</sequence>
<dbReference type="RefSeq" id="WP_266051326.1">
    <property type="nucleotide sequence ID" value="NZ_JAPFQO010000002.1"/>
</dbReference>
<name>A0ABT3RD28_9BACT</name>
<proteinExistence type="predicted"/>
<dbReference type="Proteomes" id="UP001207228">
    <property type="component" value="Unassembled WGS sequence"/>
</dbReference>
<feature type="transmembrane region" description="Helical" evidence="1">
    <location>
        <begin position="94"/>
        <end position="113"/>
    </location>
</feature>
<evidence type="ECO:0000313" key="3">
    <source>
        <dbReference type="Proteomes" id="UP001207228"/>
    </source>
</evidence>
<keyword evidence="1" id="KW-0812">Transmembrane</keyword>
<protein>
    <submittedName>
        <fullName evidence="2">Uncharacterized protein</fullName>
    </submittedName>
</protein>
<comment type="caution">
    <text evidence="2">The sequence shown here is derived from an EMBL/GenBank/DDBJ whole genome shotgun (WGS) entry which is preliminary data.</text>
</comment>
<reference evidence="2 3" key="1">
    <citation type="submission" date="2022-11" db="EMBL/GenBank/DDBJ databases">
        <title>The characterization of three novel Bacteroidetes species and genomic analysis of their roles in tidal elemental geochemical cycles.</title>
        <authorList>
            <person name="Ma K.-J."/>
        </authorList>
    </citation>
    <scope>NUCLEOTIDE SEQUENCE [LARGE SCALE GENOMIC DNA]</scope>
    <source>
        <strain evidence="2 3">M82</strain>
    </source>
</reference>
<evidence type="ECO:0000313" key="2">
    <source>
        <dbReference type="EMBL" id="MCX2739267.1"/>
    </source>
</evidence>
<accession>A0ABT3RD28</accession>
<organism evidence="2 3">
    <name type="scientific">Pontibacter anaerobius</name>
    <dbReference type="NCBI Taxonomy" id="2993940"/>
    <lineage>
        <taxon>Bacteria</taxon>
        <taxon>Pseudomonadati</taxon>
        <taxon>Bacteroidota</taxon>
        <taxon>Cytophagia</taxon>
        <taxon>Cytophagales</taxon>
        <taxon>Hymenobacteraceae</taxon>
        <taxon>Pontibacter</taxon>
    </lineage>
</organism>
<gene>
    <name evidence="2" type="ORF">OO017_04860</name>
</gene>
<evidence type="ECO:0000256" key="1">
    <source>
        <dbReference type="SAM" id="Phobius"/>
    </source>
</evidence>